<comment type="caution">
    <text evidence="2">The sequence shown here is derived from an EMBL/GenBank/DDBJ whole genome shotgun (WGS) entry which is preliminary data.</text>
</comment>
<dbReference type="Proteomes" id="UP001221757">
    <property type="component" value="Unassembled WGS sequence"/>
</dbReference>
<feature type="region of interest" description="Disordered" evidence="1">
    <location>
        <begin position="28"/>
        <end position="50"/>
    </location>
</feature>
<keyword evidence="3" id="KW-1185">Reference proteome</keyword>
<feature type="compositionally biased region" description="Polar residues" evidence="1">
    <location>
        <begin position="28"/>
        <end position="45"/>
    </location>
</feature>
<evidence type="ECO:0000313" key="3">
    <source>
        <dbReference type="Proteomes" id="UP001221757"/>
    </source>
</evidence>
<protein>
    <submittedName>
        <fullName evidence="2">Uncharacterized protein</fullName>
    </submittedName>
</protein>
<reference evidence="2" key="1">
    <citation type="submission" date="2023-03" db="EMBL/GenBank/DDBJ databases">
        <title>Massive genome expansion in bonnet fungi (Mycena s.s.) driven by repeated elements and novel gene families across ecological guilds.</title>
        <authorList>
            <consortium name="Lawrence Berkeley National Laboratory"/>
            <person name="Harder C.B."/>
            <person name="Miyauchi S."/>
            <person name="Viragh M."/>
            <person name="Kuo A."/>
            <person name="Thoen E."/>
            <person name="Andreopoulos B."/>
            <person name="Lu D."/>
            <person name="Skrede I."/>
            <person name="Drula E."/>
            <person name="Henrissat B."/>
            <person name="Morin E."/>
            <person name="Kohler A."/>
            <person name="Barry K."/>
            <person name="LaButti K."/>
            <person name="Morin E."/>
            <person name="Salamov A."/>
            <person name="Lipzen A."/>
            <person name="Mereny Z."/>
            <person name="Hegedus B."/>
            <person name="Baldrian P."/>
            <person name="Stursova M."/>
            <person name="Weitz H."/>
            <person name="Taylor A."/>
            <person name="Grigoriev I.V."/>
            <person name="Nagy L.G."/>
            <person name="Martin F."/>
            <person name="Kauserud H."/>
        </authorList>
    </citation>
    <scope>NUCLEOTIDE SEQUENCE</scope>
    <source>
        <strain evidence="2">CBHHK067</strain>
    </source>
</reference>
<gene>
    <name evidence="2" type="ORF">B0H17DRAFT_1147788</name>
</gene>
<name>A0AAD7CHL5_MYCRO</name>
<evidence type="ECO:0000256" key="1">
    <source>
        <dbReference type="SAM" id="MobiDB-lite"/>
    </source>
</evidence>
<evidence type="ECO:0000313" key="2">
    <source>
        <dbReference type="EMBL" id="KAJ7649247.1"/>
    </source>
</evidence>
<dbReference type="AlphaFoldDB" id="A0AAD7CHL5"/>
<proteinExistence type="predicted"/>
<sequence length="218" mass="24013">MKQLHDTGSGRDERARCEGLQTGLARALSQSGSNSSWGRDWSQGTPRPHHAVAGHGGGAICGCAVDPALIYMPHTANVLNLSQMYIKLINFLSIYKGLFYKDVFGILKGFAEQVPWPLPPHFWLVWGCLGFANGARLTSTLAMMMIPEHQPSKSMAQTALDAPFMTKFNKNVIQQRQLTGSVKQNEQVPSKVEDTILDNSALKAFGDCLEIRIQQVKN</sequence>
<accession>A0AAD7CHL5</accession>
<organism evidence="2 3">
    <name type="scientific">Mycena rosella</name>
    <name type="common">Pink bonnet</name>
    <name type="synonym">Agaricus rosellus</name>
    <dbReference type="NCBI Taxonomy" id="1033263"/>
    <lineage>
        <taxon>Eukaryota</taxon>
        <taxon>Fungi</taxon>
        <taxon>Dikarya</taxon>
        <taxon>Basidiomycota</taxon>
        <taxon>Agaricomycotina</taxon>
        <taxon>Agaricomycetes</taxon>
        <taxon>Agaricomycetidae</taxon>
        <taxon>Agaricales</taxon>
        <taxon>Marasmiineae</taxon>
        <taxon>Mycenaceae</taxon>
        <taxon>Mycena</taxon>
    </lineage>
</organism>
<dbReference type="EMBL" id="JARKIE010000367">
    <property type="protein sequence ID" value="KAJ7649247.1"/>
    <property type="molecule type" value="Genomic_DNA"/>
</dbReference>